<sequence>MPAAIDATKYLAAPCTVLTPEQLAPFEVNLTGEPVTSGSTFEVVGPSCSWEPVDRKGDFNLLFADKNEYGLSDYYREKKRWAFFEPIEVGGYPAAYFDTGSKDLRGQGFCSIVVGLTDTLAFSVSRQNGPGPRACDQVRDMAAAALTTMKGA</sequence>
<dbReference type="AlphaFoldDB" id="A0A1G6UTZ3"/>
<organism evidence="1 2">
    <name type="scientific">Actinokineospora iranica</name>
    <dbReference type="NCBI Taxonomy" id="1271860"/>
    <lineage>
        <taxon>Bacteria</taxon>
        <taxon>Bacillati</taxon>
        <taxon>Actinomycetota</taxon>
        <taxon>Actinomycetes</taxon>
        <taxon>Pseudonocardiales</taxon>
        <taxon>Pseudonocardiaceae</taxon>
        <taxon>Actinokineospora</taxon>
    </lineage>
</organism>
<dbReference type="Proteomes" id="UP000199501">
    <property type="component" value="Unassembled WGS sequence"/>
</dbReference>
<evidence type="ECO:0000313" key="2">
    <source>
        <dbReference type="Proteomes" id="UP000199501"/>
    </source>
</evidence>
<proteinExistence type="predicted"/>
<evidence type="ECO:0008006" key="3">
    <source>
        <dbReference type="Google" id="ProtNLM"/>
    </source>
</evidence>
<keyword evidence="2" id="KW-1185">Reference proteome</keyword>
<dbReference type="STRING" id="1271860.SAMN05216174_11189"/>
<name>A0A1G6UTZ3_9PSEU</name>
<dbReference type="InterPro" id="IPR024520">
    <property type="entry name" value="DUF3558"/>
</dbReference>
<accession>A0A1G6UTZ3</accession>
<reference evidence="2" key="1">
    <citation type="submission" date="2016-10" db="EMBL/GenBank/DDBJ databases">
        <authorList>
            <person name="Varghese N."/>
            <person name="Submissions S."/>
        </authorList>
    </citation>
    <scope>NUCLEOTIDE SEQUENCE [LARGE SCALE GENOMIC DNA]</scope>
    <source>
        <strain evidence="2">IBRC-M 10403</strain>
    </source>
</reference>
<dbReference type="Pfam" id="PF12079">
    <property type="entry name" value="DUF3558"/>
    <property type="match status" value="1"/>
</dbReference>
<protein>
    <recommendedName>
        <fullName evidence="3">DUF3558 domain-containing protein</fullName>
    </recommendedName>
</protein>
<dbReference type="EMBL" id="FMZZ01000011">
    <property type="protein sequence ID" value="SDD44769.1"/>
    <property type="molecule type" value="Genomic_DNA"/>
</dbReference>
<gene>
    <name evidence="1" type="ORF">SAMN05216174_11189</name>
</gene>
<evidence type="ECO:0000313" key="1">
    <source>
        <dbReference type="EMBL" id="SDD44769.1"/>
    </source>
</evidence>